<sequence>MSEVEERMFLAPTGFGCGRVRVLVDLGGAQRVSSVDGGGGRSADVGLVGELGLVLAVVQGGRRQHAVAHADRDLVDDAGRVAPVLDGVARRALRRHQVGHGAGGAQGGGGRVGVEVGLAGQVRGGQVRVDVARVGGAVVMERVRRLSGDGGGDVGLLAPMAVSLSYHVLLGLEEEMTAGCQLLGCLDSIVYGLLLLEQSELGESWTVTQLMTFFRCFEDELEEPEGRKALCHVSTTSLQTFYPCGNIRINNDKHTKQNRIPPSKPRTDLLLCLWSSSSSVSLLMVMMLTAGLGVSGMTMVCLGTWCWCWCWCWWSRVVLEACSASPAPHPPPPQPCGGGQLEAEPFCSTAQRGGVFSFTRLERCGDSTA</sequence>
<proteinExistence type="predicted"/>
<accession>A0A4Z2FF22</accession>
<protein>
    <submittedName>
        <fullName evidence="1">Uncharacterized protein</fullName>
    </submittedName>
</protein>
<organism evidence="1 2">
    <name type="scientific">Liparis tanakae</name>
    <name type="common">Tanaka's snailfish</name>
    <dbReference type="NCBI Taxonomy" id="230148"/>
    <lineage>
        <taxon>Eukaryota</taxon>
        <taxon>Metazoa</taxon>
        <taxon>Chordata</taxon>
        <taxon>Craniata</taxon>
        <taxon>Vertebrata</taxon>
        <taxon>Euteleostomi</taxon>
        <taxon>Actinopterygii</taxon>
        <taxon>Neopterygii</taxon>
        <taxon>Teleostei</taxon>
        <taxon>Neoteleostei</taxon>
        <taxon>Acanthomorphata</taxon>
        <taxon>Eupercaria</taxon>
        <taxon>Perciformes</taxon>
        <taxon>Cottioidei</taxon>
        <taxon>Cottales</taxon>
        <taxon>Liparidae</taxon>
        <taxon>Liparis</taxon>
    </lineage>
</organism>
<dbReference type="EMBL" id="SRLO01001317">
    <property type="protein sequence ID" value="TNN39012.1"/>
    <property type="molecule type" value="Genomic_DNA"/>
</dbReference>
<keyword evidence="2" id="KW-1185">Reference proteome</keyword>
<reference evidence="1 2" key="1">
    <citation type="submission" date="2019-03" db="EMBL/GenBank/DDBJ databases">
        <title>First draft genome of Liparis tanakae, snailfish: a comprehensive survey of snailfish specific genes.</title>
        <authorList>
            <person name="Kim W."/>
            <person name="Song I."/>
            <person name="Jeong J.-H."/>
            <person name="Kim D."/>
            <person name="Kim S."/>
            <person name="Ryu S."/>
            <person name="Song J.Y."/>
            <person name="Lee S.K."/>
        </authorList>
    </citation>
    <scope>NUCLEOTIDE SEQUENCE [LARGE SCALE GENOMIC DNA]</scope>
    <source>
        <tissue evidence="1">Muscle</tissue>
    </source>
</reference>
<name>A0A4Z2FF22_9TELE</name>
<evidence type="ECO:0000313" key="2">
    <source>
        <dbReference type="Proteomes" id="UP000314294"/>
    </source>
</evidence>
<comment type="caution">
    <text evidence="1">The sequence shown here is derived from an EMBL/GenBank/DDBJ whole genome shotgun (WGS) entry which is preliminary data.</text>
</comment>
<dbReference type="OrthoDB" id="9332038at2759"/>
<dbReference type="AlphaFoldDB" id="A0A4Z2FF22"/>
<gene>
    <name evidence="1" type="ORF">EYF80_050819</name>
</gene>
<dbReference type="Proteomes" id="UP000314294">
    <property type="component" value="Unassembled WGS sequence"/>
</dbReference>
<evidence type="ECO:0000313" key="1">
    <source>
        <dbReference type="EMBL" id="TNN39012.1"/>
    </source>
</evidence>